<proteinExistence type="predicted"/>
<dbReference type="Proteomes" id="UP000060699">
    <property type="component" value="Chromosome"/>
</dbReference>
<dbReference type="OrthoDB" id="9787633at2"/>
<dbReference type="STRING" id="76731.RD2015_2563"/>
<protein>
    <submittedName>
        <fullName evidence="1">Uncharacterized protein</fullName>
    </submittedName>
</protein>
<dbReference type="EMBL" id="CP013729">
    <property type="protein sequence ID" value="ALV07028.1"/>
    <property type="molecule type" value="Genomic_DNA"/>
</dbReference>
<keyword evidence="2" id="KW-1185">Reference proteome</keyword>
<gene>
    <name evidence="1" type="ORF">RD2015_2563</name>
</gene>
<organism evidence="1 2">
    <name type="scientific">Roseateles depolymerans</name>
    <dbReference type="NCBI Taxonomy" id="76731"/>
    <lineage>
        <taxon>Bacteria</taxon>
        <taxon>Pseudomonadati</taxon>
        <taxon>Pseudomonadota</taxon>
        <taxon>Betaproteobacteria</taxon>
        <taxon>Burkholderiales</taxon>
        <taxon>Sphaerotilaceae</taxon>
        <taxon>Roseateles</taxon>
    </lineage>
</organism>
<dbReference type="PATRIC" id="fig|76731.3.peg.2622"/>
<reference evidence="1 2" key="1">
    <citation type="submission" date="2015-12" db="EMBL/GenBank/DDBJ databases">
        <title>Complete genome of Roseateles depolymerans KCTC 42856.</title>
        <authorList>
            <person name="Kim K.M."/>
        </authorList>
    </citation>
    <scope>NUCLEOTIDE SEQUENCE [LARGE SCALE GENOMIC DNA]</scope>
    <source>
        <strain evidence="1 2">KCTC 42856</strain>
    </source>
</reference>
<dbReference type="AlphaFoldDB" id="A0A0U3MYS4"/>
<accession>A0A0U3MYS4</accession>
<evidence type="ECO:0000313" key="1">
    <source>
        <dbReference type="EMBL" id="ALV07028.1"/>
    </source>
</evidence>
<name>A0A0U3MYS4_9BURK</name>
<dbReference type="RefSeq" id="WP_058935211.1">
    <property type="nucleotide sequence ID" value="NZ_CP013729.1"/>
</dbReference>
<sequence length="133" mass="14840">MAFDTCRHLRTSLLDLHRTLVTLERRDYEKRNGPLGAGDFLQVMAYSDDMRWLDPLSRLIVMLDEALDGKGDADLTPLPVAQRARELLALDRDSTLPFMVRYMAHFDSCPDLVEAHARALSALKAVGTTAPAA</sequence>
<evidence type="ECO:0000313" key="2">
    <source>
        <dbReference type="Proteomes" id="UP000060699"/>
    </source>
</evidence>
<dbReference type="KEGG" id="rdp:RD2015_2563"/>